<protein>
    <recommendedName>
        <fullName evidence="3">Integrase, catalytic region, zinc finger, CCHC-type, peptidase aspartic, catalytic</fullName>
    </recommendedName>
</protein>
<comment type="caution">
    <text evidence="1">The sequence shown here is derived from an EMBL/GenBank/DDBJ whole genome shotgun (WGS) entry which is preliminary data.</text>
</comment>
<dbReference type="EMBL" id="BQNB010020520">
    <property type="protein sequence ID" value="GJT96867.1"/>
    <property type="molecule type" value="Genomic_DNA"/>
</dbReference>
<organism evidence="1 2">
    <name type="scientific">Tanacetum coccineum</name>
    <dbReference type="NCBI Taxonomy" id="301880"/>
    <lineage>
        <taxon>Eukaryota</taxon>
        <taxon>Viridiplantae</taxon>
        <taxon>Streptophyta</taxon>
        <taxon>Embryophyta</taxon>
        <taxon>Tracheophyta</taxon>
        <taxon>Spermatophyta</taxon>
        <taxon>Magnoliopsida</taxon>
        <taxon>eudicotyledons</taxon>
        <taxon>Gunneridae</taxon>
        <taxon>Pentapetalae</taxon>
        <taxon>asterids</taxon>
        <taxon>campanulids</taxon>
        <taxon>Asterales</taxon>
        <taxon>Asteraceae</taxon>
        <taxon>Asteroideae</taxon>
        <taxon>Anthemideae</taxon>
        <taxon>Anthemidinae</taxon>
        <taxon>Tanacetum</taxon>
    </lineage>
</organism>
<evidence type="ECO:0000313" key="2">
    <source>
        <dbReference type="Proteomes" id="UP001151760"/>
    </source>
</evidence>
<reference evidence="1" key="2">
    <citation type="submission" date="2022-01" db="EMBL/GenBank/DDBJ databases">
        <authorList>
            <person name="Yamashiro T."/>
            <person name="Shiraishi A."/>
            <person name="Satake H."/>
            <person name="Nakayama K."/>
        </authorList>
    </citation>
    <scope>NUCLEOTIDE SEQUENCE</scope>
</reference>
<evidence type="ECO:0008006" key="3">
    <source>
        <dbReference type="Google" id="ProtNLM"/>
    </source>
</evidence>
<reference evidence="1" key="1">
    <citation type="journal article" date="2022" name="Int. J. Mol. Sci.">
        <title>Draft Genome of Tanacetum Coccineum: Genomic Comparison of Closely Related Tanacetum-Family Plants.</title>
        <authorList>
            <person name="Yamashiro T."/>
            <person name="Shiraishi A."/>
            <person name="Nakayama K."/>
            <person name="Satake H."/>
        </authorList>
    </citation>
    <scope>NUCLEOTIDE SEQUENCE</scope>
</reference>
<gene>
    <name evidence="1" type="ORF">Tco_1092385</name>
</gene>
<sequence>MFTMAENVIAAGADNCPPMLEKSQYNSWQSRMKLYLRGMEHDKDLFNSVFNGPFKYGTVVVPNTSNTPKTTRPRTYDDLTDKEKIHEECNTRAINIVLQGLPPNVYTLVNHHTKAKEIWDRVTLLIEVNTKFVNNLQSKWSKFVNDVKLARDMHESNFDQLYAYLGKHEDHANKVRMMRERFPNTLSLVANSYITPPYYNNHQPQYNTQSQYHQQLSPVA</sequence>
<name>A0ABQ5IBN7_9ASTR</name>
<proteinExistence type="predicted"/>
<accession>A0ABQ5IBN7</accession>
<keyword evidence="2" id="KW-1185">Reference proteome</keyword>
<dbReference type="Proteomes" id="UP001151760">
    <property type="component" value="Unassembled WGS sequence"/>
</dbReference>
<evidence type="ECO:0000313" key="1">
    <source>
        <dbReference type="EMBL" id="GJT96867.1"/>
    </source>
</evidence>